<reference evidence="4 5" key="1">
    <citation type="journal article" date="2018" name="Nat. Ecol. Evol.">
        <title>Pezizomycetes genomes reveal the molecular basis of ectomycorrhizal truffle lifestyle.</title>
        <authorList>
            <person name="Murat C."/>
            <person name="Payen T."/>
            <person name="Noel B."/>
            <person name="Kuo A."/>
            <person name="Morin E."/>
            <person name="Chen J."/>
            <person name="Kohler A."/>
            <person name="Krizsan K."/>
            <person name="Balestrini R."/>
            <person name="Da Silva C."/>
            <person name="Montanini B."/>
            <person name="Hainaut M."/>
            <person name="Levati E."/>
            <person name="Barry K.W."/>
            <person name="Belfiori B."/>
            <person name="Cichocki N."/>
            <person name="Clum A."/>
            <person name="Dockter R.B."/>
            <person name="Fauchery L."/>
            <person name="Guy J."/>
            <person name="Iotti M."/>
            <person name="Le Tacon F."/>
            <person name="Lindquist E.A."/>
            <person name="Lipzen A."/>
            <person name="Malagnac F."/>
            <person name="Mello A."/>
            <person name="Molinier V."/>
            <person name="Miyauchi S."/>
            <person name="Poulain J."/>
            <person name="Riccioni C."/>
            <person name="Rubini A."/>
            <person name="Sitrit Y."/>
            <person name="Splivallo R."/>
            <person name="Traeger S."/>
            <person name="Wang M."/>
            <person name="Zifcakova L."/>
            <person name="Wipf D."/>
            <person name="Zambonelli A."/>
            <person name="Paolocci F."/>
            <person name="Nowrousian M."/>
            <person name="Ottonello S."/>
            <person name="Baldrian P."/>
            <person name="Spatafora J.W."/>
            <person name="Henrissat B."/>
            <person name="Nagy L.G."/>
            <person name="Aury J.M."/>
            <person name="Wincker P."/>
            <person name="Grigoriev I.V."/>
            <person name="Bonfante P."/>
            <person name="Martin F.M."/>
        </authorList>
    </citation>
    <scope>NUCLEOTIDE SEQUENCE [LARGE SCALE GENOMIC DNA]</scope>
    <source>
        <strain evidence="4 5">RN42</strain>
    </source>
</reference>
<dbReference type="Pfam" id="PF16488">
    <property type="entry name" value="ArgoL2"/>
    <property type="match status" value="1"/>
</dbReference>
<dbReference type="InterPro" id="IPR003165">
    <property type="entry name" value="Piwi"/>
</dbReference>
<dbReference type="InterPro" id="IPR003100">
    <property type="entry name" value="PAZ_dom"/>
</dbReference>
<evidence type="ECO:0000259" key="3">
    <source>
        <dbReference type="PROSITE" id="PS50822"/>
    </source>
</evidence>
<dbReference type="PROSITE" id="PS50821">
    <property type="entry name" value="PAZ"/>
    <property type="match status" value="1"/>
</dbReference>
<dbReference type="PROSITE" id="PS50822">
    <property type="entry name" value="PIWI"/>
    <property type="match status" value="1"/>
</dbReference>
<dbReference type="Pfam" id="PF02171">
    <property type="entry name" value="Piwi"/>
    <property type="match status" value="1"/>
</dbReference>
<dbReference type="EMBL" id="ML119689">
    <property type="protein sequence ID" value="RPA80288.1"/>
    <property type="molecule type" value="Genomic_DNA"/>
</dbReference>
<feature type="compositionally biased region" description="Gly residues" evidence="1">
    <location>
        <begin position="77"/>
        <end position="87"/>
    </location>
</feature>
<proteinExistence type="predicted"/>
<dbReference type="InterPro" id="IPR014811">
    <property type="entry name" value="ArgoL1"/>
</dbReference>
<protein>
    <submittedName>
        <fullName evidence="4">Piwi-domain-containing protein</fullName>
    </submittedName>
</protein>
<feature type="compositionally biased region" description="Gly residues" evidence="1">
    <location>
        <begin position="16"/>
        <end position="62"/>
    </location>
</feature>
<feature type="domain" description="Piwi" evidence="3">
    <location>
        <begin position="625"/>
        <end position="932"/>
    </location>
</feature>
<feature type="compositionally biased region" description="Basic and acidic residues" evidence="1">
    <location>
        <begin position="63"/>
        <end position="76"/>
    </location>
</feature>
<evidence type="ECO:0000256" key="1">
    <source>
        <dbReference type="SAM" id="MobiDB-lite"/>
    </source>
</evidence>
<dbReference type="Pfam" id="PF02170">
    <property type="entry name" value="PAZ"/>
    <property type="match status" value="1"/>
</dbReference>
<dbReference type="CDD" id="cd02846">
    <property type="entry name" value="PAZ_argonaute_like"/>
    <property type="match status" value="1"/>
</dbReference>
<dbReference type="InterPro" id="IPR012337">
    <property type="entry name" value="RNaseH-like_sf"/>
</dbReference>
<evidence type="ECO:0000313" key="5">
    <source>
        <dbReference type="Proteomes" id="UP000275078"/>
    </source>
</evidence>
<accession>A0A3N4I6H8</accession>
<evidence type="ECO:0000259" key="2">
    <source>
        <dbReference type="PROSITE" id="PS50821"/>
    </source>
</evidence>
<dbReference type="SMART" id="SM01163">
    <property type="entry name" value="DUF1785"/>
    <property type="match status" value="1"/>
</dbReference>
<keyword evidence="5" id="KW-1185">Reference proteome</keyword>
<feature type="region of interest" description="Disordered" evidence="1">
    <location>
        <begin position="1"/>
        <end position="98"/>
    </location>
</feature>
<dbReference type="OrthoDB" id="10252740at2759"/>
<dbReference type="STRING" id="1160509.A0A3N4I6H8"/>
<feature type="domain" description="PAZ" evidence="2">
    <location>
        <begin position="354"/>
        <end position="455"/>
    </location>
</feature>
<dbReference type="GO" id="GO:0003723">
    <property type="term" value="F:RNA binding"/>
    <property type="evidence" value="ECO:0007669"/>
    <property type="project" value="InterPro"/>
</dbReference>
<dbReference type="PANTHER" id="PTHR22891">
    <property type="entry name" value="EUKARYOTIC TRANSLATION INITIATION FACTOR 2C"/>
    <property type="match status" value="1"/>
</dbReference>
<sequence length="1001" mass="109096">MSSRGGRGGGDRGRGGPRGGGGGGDRGGRGGFSDRGGRGGYGGDRGGFGGGGDRGGFRGGRGGGDRGGRGGGDRGGRGGGFRGGRGGPAQLFSPPYKPVPNPTVEKFENEFAAVPKTRRTYDDSTNIEHRPGYGKLGMPITVFTNYFEIQFSEKKQIGRFSVSITPQIAARRQKKRIFELLFQIPFFKSRLPGIATDYSGTIVSTYNLRGEGSQAEYKIKYFESDSDGPNDKSKEYTVALTNLTEFVDGPALVATLRNKDEVNPPTNADPIISGLNLILAKYATSQQNGVSIKGGQDGAAGGFKHFNWDVQPAQNLGAGLKGMVGFYTSVRMVSGRLCLNMNPTTGVFLPADISVGSFLNQMFVHPSIIKKKGLRVTYTYLKSGKKTKSVYQLEARPAGQITFELEENGTKKKITVAQYYQKEHKINIDQNERVLNLGNGERPNYVPASLCTFLPGQLFKSQITPQQTNDFMNIARRKPHENAELITSAGHQMIGLASDTLDRFGLKVSKEMLATQARVMPAPQITYGANKSVNPDDGGWNMRGCNIYKTKGRMDRLDIFTIGQHSAKHSELGQSWNECADFLKTNRLVVDNVKPQPPVHCRTMRECIEKLKVLAGQARQRKATIIPLVILHSDNKDEYAELKREIDRAGVNTVCCKADTFTRRGGPQLWANLVFKWNLKLGGTNHVLSANHLPLISTGDTMLVGIDVTHPAPGSRQFAPSVAAVVASYEPTFAQYPASLCLQKSKQEIVSSLKTMMTERLLTWKKYNPTKPPAKIIVYRDGVSDGQLAHVLENERPAIRAAFDAVYPGKTFQLAILIVGKRHHTRFYPTSLDKGKSDSGGNVPAGTIVDRTVTDPRRWDFFVVAHKALQGTSRPAHYTVVWNEIPQANADNIQQLTHNLCYLYGRATRAVSYCPPAYYADHAAERGRQYMAAWYRPTDDSSSQGGSVAGGPGSKKSGSGSGKKGRGGVGQMGAEEEKIMEDAVKAWGEGAGPLKETMFYI</sequence>
<dbReference type="SUPFAM" id="SSF101690">
    <property type="entry name" value="PAZ domain"/>
    <property type="match status" value="1"/>
</dbReference>
<dbReference type="AlphaFoldDB" id="A0A3N4I6H8"/>
<dbReference type="Gene3D" id="3.30.420.10">
    <property type="entry name" value="Ribonuclease H-like superfamily/Ribonuclease H"/>
    <property type="match status" value="1"/>
</dbReference>
<dbReference type="SMART" id="SM00950">
    <property type="entry name" value="Piwi"/>
    <property type="match status" value="1"/>
</dbReference>
<dbReference type="CDD" id="cd04657">
    <property type="entry name" value="Piwi_ago-like"/>
    <property type="match status" value="1"/>
</dbReference>
<dbReference type="InterPro" id="IPR036397">
    <property type="entry name" value="RNaseH_sf"/>
</dbReference>
<dbReference type="Pfam" id="PF08699">
    <property type="entry name" value="ArgoL1"/>
    <property type="match status" value="1"/>
</dbReference>
<dbReference type="Pfam" id="PF16486">
    <property type="entry name" value="ArgoN"/>
    <property type="match status" value="1"/>
</dbReference>
<feature type="region of interest" description="Disordered" evidence="1">
    <location>
        <begin position="936"/>
        <end position="975"/>
    </location>
</feature>
<gene>
    <name evidence="4" type="ORF">BJ508DRAFT_307490</name>
</gene>
<dbReference type="InterPro" id="IPR036085">
    <property type="entry name" value="PAZ_dom_sf"/>
</dbReference>
<dbReference type="Gene3D" id="3.40.50.2300">
    <property type="match status" value="1"/>
</dbReference>
<evidence type="ECO:0000313" key="4">
    <source>
        <dbReference type="EMBL" id="RPA80288.1"/>
    </source>
</evidence>
<organism evidence="4 5">
    <name type="scientific">Ascobolus immersus RN42</name>
    <dbReference type="NCBI Taxonomy" id="1160509"/>
    <lineage>
        <taxon>Eukaryota</taxon>
        <taxon>Fungi</taxon>
        <taxon>Dikarya</taxon>
        <taxon>Ascomycota</taxon>
        <taxon>Pezizomycotina</taxon>
        <taxon>Pezizomycetes</taxon>
        <taxon>Pezizales</taxon>
        <taxon>Ascobolaceae</taxon>
        <taxon>Ascobolus</taxon>
    </lineage>
</organism>
<feature type="compositionally biased region" description="Gly residues" evidence="1">
    <location>
        <begin position="947"/>
        <end position="971"/>
    </location>
</feature>
<dbReference type="InterPro" id="IPR032472">
    <property type="entry name" value="ArgoL2"/>
</dbReference>
<dbReference type="SUPFAM" id="SSF53098">
    <property type="entry name" value="Ribonuclease H-like"/>
    <property type="match status" value="1"/>
</dbReference>
<name>A0A3N4I6H8_ASCIM</name>
<dbReference type="Gene3D" id="2.170.260.10">
    <property type="entry name" value="paz domain"/>
    <property type="match status" value="1"/>
</dbReference>
<dbReference type="InterPro" id="IPR032474">
    <property type="entry name" value="Argonaute_N"/>
</dbReference>
<dbReference type="Proteomes" id="UP000275078">
    <property type="component" value="Unassembled WGS sequence"/>
</dbReference>
<dbReference type="InterPro" id="IPR045246">
    <property type="entry name" value="Piwi_ago-like"/>
</dbReference>